<gene>
    <name evidence="15" type="primary">ptsP</name>
    <name evidence="15" type="ORF">HRV97_06200</name>
</gene>
<evidence type="ECO:0000259" key="14">
    <source>
        <dbReference type="SMART" id="SM00065"/>
    </source>
</evidence>
<dbReference type="InterPro" id="IPR040442">
    <property type="entry name" value="Pyrv_kinase-like_dom_sf"/>
</dbReference>
<comment type="cofactor">
    <cofactor evidence="2">
        <name>Mg(2+)</name>
        <dbReference type="ChEBI" id="CHEBI:18420"/>
    </cofactor>
</comment>
<dbReference type="GO" id="GO:0008965">
    <property type="term" value="F:phosphoenolpyruvate-protein phosphotransferase activity"/>
    <property type="evidence" value="ECO:0007669"/>
    <property type="project" value="UniProtKB-EC"/>
</dbReference>
<evidence type="ECO:0000256" key="4">
    <source>
        <dbReference type="ARBA" id="ARBA00007837"/>
    </source>
</evidence>
<dbReference type="PROSITE" id="PS00742">
    <property type="entry name" value="PEP_ENZYMES_2"/>
    <property type="match status" value="1"/>
</dbReference>
<evidence type="ECO:0000256" key="2">
    <source>
        <dbReference type="ARBA" id="ARBA00001946"/>
    </source>
</evidence>
<keyword evidence="9 15" id="KW-0808">Transferase</keyword>
<evidence type="ECO:0000256" key="3">
    <source>
        <dbReference type="ARBA" id="ARBA00004496"/>
    </source>
</evidence>
<evidence type="ECO:0000256" key="12">
    <source>
        <dbReference type="ARBA" id="ARBA00022777"/>
    </source>
</evidence>
<name>A0ABX2JEK0_9SPHN</name>
<evidence type="ECO:0000256" key="8">
    <source>
        <dbReference type="ARBA" id="ARBA00022597"/>
    </source>
</evidence>
<keyword evidence="11" id="KW-0479">Metal-binding</keyword>
<evidence type="ECO:0000256" key="1">
    <source>
        <dbReference type="ARBA" id="ARBA00000683"/>
    </source>
</evidence>
<keyword evidence="12" id="KW-0418">Kinase</keyword>
<keyword evidence="7" id="KW-0963">Cytoplasm</keyword>
<dbReference type="EMBL" id="JABULH010000002">
    <property type="protein sequence ID" value="NTS64746.1"/>
    <property type="molecule type" value="Genomic_DNA"/>
</dbReference>
<dbReference type="InterPro" id="IPR036637">
    <property type="entry name" value="Phosphohistidine_dom_sf"/>
</dbReference>
<proteinExistence type="inferred from homology"/>
<dbReference type="SUPFAM" id="SSF55781">
    <property type="entry name" value="GAF domain-like"/>
    <property type="match status" value="1"/>
</dbReference>
<evidence type="ECO:0000256" key="5">
    <source>
        <dbReference type="ARBA" id="ARBA00012232"/>
    </source>
</evidence>
<dbReference type="SUPFAM" id="SSF51621">
    <property type="entry name" value="Phosphoenolpyruvate/pyruvate domain"/>
    <property type="match status" value="1"/>
</dbReference>
<dbReference type="NCBIfam" id="TIGR01417">
    <property type="entry name" value="PTS_I_fam"/>
    <property type="match status" value="1"/>
</dbReference>
<comment type="catalytic activity">
    <reaction evidence="1">
        <text>L-histidyl-[protein] + phosphoenolpyruvate = N(pros)-phospho-L-histidyl-[protein] + pyruvate</text>
        <dbReference type="Rhea" id="RHEA:23880"/>
        <dbReference type="Rhea" id="RHEA-COMP:9745"/>
        <dbReference type="Rhea" id="RHEA-COMP:9746"/>
        <dbReference type="ChEBI" id="CHEBI:15361"/>
        <dbReference type="ChEBI" id="CHEBI:29979"/>
        <dbReference type="ChEBI" id="CHEBI:58702"/>
        <dbReference type="ChEBI" id="CHEBI:64837"/>
        <dbReference type="EC" id="2.7.3.9"/>
    </reaction>
</comment>
<evidence type="ECO:0000256" key="10">
    <source>
        <dbReference type="ARBA" id="ARBA00022683"/>
    </source>
</evidence>
<dbReference type="SUPFAM" id="SSF47831">
    <property type="entry name" value="Enzyme I of the PEP:sugar phosphotransferase system HPr-binding (sub)domain"/>
    <property type="match status" value="1"/>
</dbReference>
<dbReference type="PRINTS" id="PR01736">
    <property type="entry name" value="PHPHTRNFRASE"/>
</dbReference>
<comment type="similarity">
    <text evidence="4">Belongs to the PEP-utilizing enzyme family.</text>
</comment>
<dbReference type="Pfam" id="PF02896">
    <property type="entry name" value="PEP-utilizers_C"/>
    <property type="match status" value="1"/>
</dbReference>
<dbReference type="InterPro" id="IPR015813">
    <property type="entry name" value="Pyrv/PenolPyrv_kinase-like_dom"/>
</dbReference>
<keyword evidence="16" id="KW-1185">Reference proteome</keyword>
<keyword evidence="6" id="KW-0813">Transport</keyword>
<sequence>MPVSAAASAREILTRLHDVMAARSPAQSKLNQVVEIIGEALDSEVCSIYLLREGVLELFATRGLAPEAVHVTKLAMGEGLVGTIAEQNEILNLDEAASHPDFAYKPETGEDRYHSFAGVPIVRRERSVGVLAVQHADPRRYADIEIEALQTVAMVLSELIANAGLIDQGGPKDRVQSTATVRISGQKLVDGMAAGCAVFHQPRVTIEHTVAEDTEAERHRVYAAFDKMREQIDRIAREAEFGVGDEHQEVIATYKMFAYDEGWARRINEAIDSGLTAEAAIERVQQRTRQRMRQIDDPLLQDRMHDLEDLSNRLLRTVSGQMGTAAQLGLRQDTILIARNLGPAELLEYDRRRLKGVILEEGSLTAHVIIVARAMGVPVLGRVRDVRRTIAEGDLLLLDVTEGSVLVRPTLPMEEAFDAKLLLRQKRKAAYAALRDLAPETRDGHRVTVMVNAGLRDDVAALDVTGADGIGLFRTEFQFLVSATLPQRERQQRLYREVLDAAGDRPVVFRTVDIGGDKALPYLVADSAEEENPAMGWRALRLALERDGLMKAQARALLEAAAGRTLNVMFPMVSEAWEFDEAKALFEAQRDWIASRGRRLPVEIRYGAMLEVPSLAYQLDLLLPKVQFLSIGTNDLTQFLFAADRANPKLAERYDWLSTSILRFVRLVSDQARAAGVPVAVCGEMGGRPLEAMALIGLGIDRLSITPAAVGPIKAMIRSLDHGALQARMVDLLDHPTRDMRAVLADWAASQGVEMA</sequence>
<accession>A0ABX2JEK0</accession>
<dbReference type="EC" id="2.7.3.9" evidence="5"/>
<evidence type="ECO:0000256" key="9">
    <source>
        <dbReference type="ARBA" id="ARBA00022679"/>
    </source>
</evidence>
<dbReference type="Gene3D" id="3.20.20.60">
    <property type="entry name" value="Phosphoenolpyruvate-binding domains"/>
    <property type="match status" value="1"/>
</dbReference>
<keyword evidence="10" id="KW-0598">Phosphotransferase system</keyword>
<dbReference type="Gene3D" id="1.10.274.10">
    <property type="entry name" value="PtsI, HPr-binding domain"/>
    <property type="match status" value="1"/>
</dbReference>
<dbReference type="Proteomes" id="UP000621447">
    <property type="component" value="Unassembled WGS sequence"/>
</dbReference>
<evidence type="ECO:0000313" key="16">
    <source>
        <dbReference type="Proteomes" id="UP000621447"/>
    </source>
</evidence>
<evidence type="ECO:0000256" key="11">
    <source>
        <dbReference type="ARBA" id="ARBA00022723"/>
    </source>
</evidence>
<dbReference type="InterPro" id="IPR000121">
    <property type="entry name" value="PEP_util_C"/>
</dbReference>
<dbReference type="SMART" id="SM00065">
    <property type="entry name" value="GAF"/>
    <property type="match status" value="1"/>
</dbReference>
<dbReference type="Pfam" id="PF05524">
    <property type="entry name" value="PEP-utilisers_N"/>
    <property type="match status" value="1"/>
</dbReference>
<evidence type="ECO:0000313" key="15">
    <source>
        <dbReference type="EMBL" id="NTS64746.1"/>
    </source>
</evidence>
<reference evidence="15 16" key="1">
    <citation type="submission" date="2020-06" db="EMBL/GenBank/DDBJ databases">
        <title>Sphingomonas hominis sp. nov., a member of the Sphingomonas, isolated from the hair of a 22-year-old girl.</title>
        <authorList>
            <person name="Zhang D.-F."/>
            <person name="Cui X.-W."/>
        </authorList>
    </citation>
    <scope>NUCLEOTIDE SEQUENCE [LARGE SCALE GENOMIC DNA]</scope>
    <source>
        <strain evidence="15 16">HHU CXW</strain>
    </source>
</reference>
<dbReference type="InterPro" id="IPR008731">
    <property type="entry name" value="PTS_EIN"/>
</dbReference>
<dbReference type="Gene3D" id="3.30.450.40">
    <property type="match status" value="1"/>
</dbReference>
<comment type="caution">
    <text evidence="15">The sequence shown here is derived from an EMBL/GenBank/DDBJ whole genome shotgun (WGS) entry which is preliminary data.</text>
</comment>
<dbReference type="InterPro" id="IPR036618">
    <property type="entry name" value="PtsI_HPr-bd_sf"/>
</dbReference>
<dbReference type="PANTHER" id="PTHR46244:SF6">
    <property type="entry name" value="PHOSPHOENOLPYRUVATE-PROTEIN PHOSPHOTRANSFERASE"/>
    <property type="match status" value="1"/>
</dbReference>
<dbReference type="InterPro" id="IPR008279">
    <property type="entry name" value="PEP-util_enz_mobile_dom"/>
</dbReference>
<dbReference type="InterPro" id="IPR023151">
    <property type="entry name" value="PEP_util_CS"/>
</dbReference>
<evidence type="ECO:0000256" key="13">
    <source>
        <dbReference type="ARBA" id="ARBA00022842"/>
    </source>
</evidence>
<organism evidence="15 16">
    <name type="scientific">Sphingomonas hominis</name>
    <dbReference type="NCBI Taxonomy" id="2741495"/>
    <lineage>
        <taxon>Bacteria</taxon>
        <taxon>Pseudomonadati</taxon>
        <taxon>Pseudomonadota</taxon>
        <taxon>Alphaproteobacteria</taxon>
        <taxon>Sphingomonadales</taxon>
        <taxon>Sphingomonadaceae</taxon>
        <taxon>Sphingomonas</taxon>
    </lineage>
</organism>
<keyword evidence="8" id="KW-0762">Sugar transport</keyword>
<dbReference type="InterPro" id="IPR029016">
    <property type="entry name" value="GAF-like_dom_sf"/>
</dbReference>
<dbReference type="SUPFAM" id="SSF52009">
    <property type="entry name" value="Phosphohistidine domain"/>
    <property type="match status" value="1"/>
</dbReference>
<dbReference type="InterPro" id="IPR006318">
    <property type="entry name" value="PTS_EI-like"/>
</dbReference>
<dbReference type="Pfam" id="PF01590">
    <property type="entry name" value="GAF"/>
    <property type="match status" value="1"/>
</dbReference>
<dbReference type="Gene3D" id="3.50.30.10">
    <property type="entry name" value="Phosphohistidine domain"/>
    <property type="match status" value="1"/>
</dbReference>
<dbReference type="RefSeq" id="WP_174193080.1">
    <property type="nucleotide sequence ID" value="NZ_JABULH010000002.1"/>
</dbReference>
<protein>
    <recommendedName>
        <fullName evidence="5">phosphoenolpyruvate--protein phosphotransferase</fullName>
        <ecNumber evidence="5">2.7.3.9</ecNumber>
    </recommendedName>
</protein>
<keyword evidence="13" id="KW-0460">Magnesium</keyword>
<evidence type="ECO:0000256" key="6">
    <source>
        <dbReference type="ARBA" id="ARBA00022448"/>
    </source>
</evidence>
<dbReference type="InterPro" id="IPR003018">
    <property type="entry name" value="GAF"/>
</dbReference>
<dbReference type="PANTHER" id="PTHR46244">
    <property type="entry name" value="PHOSPHOENOLPYRUVATE-PROTEIN PHOSPHOTRANSFERASE"/>
    <property type="match status" value="1"/>
</dbReference>
<comment type="subcellular location">
    <subcellularLocation>
        <location evidence="3">Cytoplasm</location>
    </subcellularLocation>
</comment>
<feature type="domain" description="GAF" evidence="14">
    <location>
        <begin position="25"/>
        <end position="170"/>
    </location>
</feature>
<dbReference type="InterPro" id="IPR050499">
    <property type="entry name" value="PEP-utilizing_PTS_enzyme"/>
</dbReference>
<evidence type="ECO:0000256" key="7">
    <source>
        <dbReference type="ARBA" id="ARBA00022490"/>
    </source>
</evidence>
<dbReference type="Pfam" id="PF00391">
    <property type="entry name" value="PEP-utilizers"/>
    <property type="match status" value="1"/>
</dbReference>